<gene>
    <name evidence="3" type="ORF">TTHERM_00293410</name>
</gene>
<reference evidence="4" key="1">
    <citation type="journal article" date="2006" name="PLoS Biol.">
        <title>Macronuclear genome sequence of the ciliate Tetrahymena thermophila, a model eukaryote.</title>
        <authorList>
            <person name="Eisen J.A."/>
            <person name="Coyne R.S."/>
            <person name="Wu M."/>
            <person name="Wu D."/>
            <person name="Thiagarajan M."/>
            <person name="Wortman J.R."/>
            <person name="Badger J.H."/>
            <person name="Ren Q."/>
            <person name="Amedeo P."/>
            <person name="Jones K.M."/>
            <person name="Tallon L.J."/>
            <person name="Delcher A.L."/>
            <person name="Salzberg S.L."/>
            <person name="Silva J.C."/>
            <person name="Haas B.J."/>
            <person name="Majoros W.H."/>
            <person name="Farzad M."/>
            <person name="Carlton J.M."/>
            <person name="Smith R.K. Jr."/>
            <person name="Garg J."/>
            <person name="Pearlman R.E."/>
            <person name="Karrer K.M."/>
            <person name="Sun L."/>
            <person name="Manning G."/>
            <person name="Elde N.C."/>
            <person name="Turkewitz A.P."/>
            <person name="Asai D.J."/>
            <person name="Wilkes D.E."/>
            <person name="Wang Y."/>
            <person name="Cai H."/>
            <person name="Collins K."/>
            <person name="Stewart B.A."/>
            <person name="Lee S.R."/>
            <person name="Wilamowska K."/>
            <person name="Weinberg Z."/>
            <person name="Ruzzo W.L."/>
            <person name="Wloga D."/>
            <person name="Gaertig J."/>
            <person name="Frankel J."/>
            <person name="Tsao C.-C."/>
            <person name="Gorovsky M.A."/>
            <person name="Keeling P.J."/>
            <person name="Waller R.F."/>
            <person name="Patron N.J."/>
            <person name="Cherry J.M."/>
            <person name="Stover N.A."/>
            <person name="Krieger C.J."/>
            <person name="del Toro C."/>
            <person name="Ryder H.F."/>
            <person name="Williamson S.C."/>
            <person name="Barbeau R.A."/>
            <person name="Hamilton E.P."/>
            <person name="Orias E."/>
        </authorList>
    </citation>
    <scope>NUCLEOTIDE SEQUENCE [LARGE SCALE GENOMIC DNA]</scope>
    <source>
        <strain evidence="4">SB210</strain>
    </source>
</reference>
<dbReference type="KEGG" id="tet:TTHERM_00293410"/>
<dbReference type="EMBL" id="GG662740">
    <property type="protein sequence ID" value="EAR92827.2"/>
    <property type="molecule type" value="Genomic_DNA"/>
</dbReference>
<evidence type="ECO:0000259" key="2">
    <source>
        <dbReference type="PROSITE" id="PS50006"/>
    </source>
</evidence>
<accession>I7M0W3</accession>
<dbReference type="CDD" id="cd00060">
    <property type="entry name" value="FHA"/>
    <property type="match status" value="2"/>
</dbReference>
<evidence type="ECO:0000313" key="3">
    <source>
        <dbReference type="EMBL" id="EAR92827.2"/>
    </source>
</evidence>
<dbReference type="SUPFAM" id="SSF49879">
    <property type="entry name" value="SMAD/FHA domain"/>
    <property type="match status" value="2"/>
</dbReference>
<dbReference type="SUPFAM" id="SSF57850">
    <property type="entry name" value="RING/U-box"/>
    <property type="match status" value="1"/>
</dbReference>
<dbReference type="InterPro" id="IPR008984">
    <property type="entry name" value="SMAD_FHA_dom_sf"/>
</dbReference>
<dbReference type="InParanoid" id="I7M0W3"/>
<dbReference type="PROSITE" id="PS50006">
    <property type="entry name" value="FHA_DOMAIN"/>
    <property type="match status" value="2"/>
</dbReference>
<keyword evidence="4" id="KW-1185">Reference proteome</keyword>
<feature type="region of interest" description="Disordered" evidence="1">
    <location>
        <begin position="240"/>
        <end position="260"/>
    </location>
</feature>
<dbReference type="Proteomes" id="UP000009168">
    <property type="component" value="Unassembled WGS sequence"/>
</dbReference>
<organism evidence="3 4">
    <name type="scientific">Tetrahymena thermophila (strain SB210)</name>
    <dbReference type="NCBI Taxonomy" id="312017"/>
    <lineage>
        <taxon>Eukaryota</taxon>
        <taxon>Sar</taxon>
        <taxon>Alveolata</taxon>
        <taxon>Ciliophora</taxon>
        <taxon>Intramacronucleata</taxon>
        <taxon>Oligohymenophorea</taxon>
        <taxon>Hymenostomatida</taxon>
        <taxon>Tetrahymenina</taxon>
        <taxon>Tetrahymenidae</taxon>
        <taxon>Tetrahymena</taxon>
    </lineage>
</organism>
<dbReference type="Pfam" id="PF00498">
    <property type="entry name" value="FHA"/>
    <property type="match status" value="1"/>
</dbReference>
<proteinExistence type="predicted"/>
<dbReference type="AlphaFoldDB" id="I7M0W3"/>
<sequence length="810" mass="94559">MINNGKLNLTPTQIAYIKVTSNPNPISWSVEDLQLALNQKIPNKFTDLITELGFIGNDLVSNNYDIFLQAILEIKQQLTSVDKMKFKSFYDELIILKDLYQQKGDLLEQIKLEQQQNSNQQINSQNNNPRCTQSLQSGIQQNQEIIQKPPNYSELITAKIASPNNQGSKAELGQIQESLVEEMLINEQQIQILDQQHVPKKNESQISYYSDNNLAPFKKNYDQNCFNVFLDAQVYDLKQNDQSEEDESDDDVNIQQVDQPSNIKTDFKSILNQNTVLQNLKDQQIQINDGKKLINPYSKNTDKDDNDEEDDEEDDDEDDDDDEEDDEDNYVQEVDPYGGKKFEITPQNKDEGRMNFKNQNKVDQKDEFTIFKQKPSQVQQQAQILNQTSPYQIIQAQFDQKGNNTTSEQQQITNGYEQLITINNPNLIHKQATEQLMKNKQDEEETQQYMKLPNNQISEQTKTLNLFNFPKLPLDFKSFDYTISIQSKDQEPNIQFAKEVYFLKQSEEPLNFIINISRIRDETIKNNYLINAQDCSRNHIQILCDQQYRFYLGNNKGRNGTFIKSREYEEIFSNTELQVGNIFLEFKVVEIKANEKKARLVINAFSINQQEQQNEQTIFLEYNSNQNFMIGRNNSTYFSDLFQKDTQLSRKHGEIYLNELNVFDPKENKYIQQLKVIFQQFSPRNGSWIKIKGKQYIGNDSVIKVGVQNFLQISIQAKKPNKYTINTQQQHQDKFLNLNEIGPNFLLNCKRLNKDHSISENLMGLGCGHTFCKDCENRYFLDMIKCRDSKYLKKICPICYEELQSCSLKI</sequence>
<dbReference type="Gene3D" id="2.60.200.20">
    <property type="match status" value="2"/>
</dbReference>
<name>I7M0W3_TETTS</name>
<dbReference type="RefSeq" id="XP_001013072.2">
    <property type="nucleotide sequence ID" value="XM_001013072.2"/>
</dbReference>
<evidence type="ECO:0000256" key="1">
    <source>
        <dbReference type="SAM" id="MobiDB-lite"/>
    </source>
</evidence>
<dbReference type="GeneID" id="7825041"/>
<feature type="compositionally biased region" description="Acidic residues" evidence="1">
    <location>
        <begin position="304"/>
        <end position="330"/>
    </location>
</feature>
<feature type="domain" description="FHA" evidence="2">
    <location>
        <begin position="514"/>
        <end position="568"/>
    </location>
</feature>
<feature type="region of interest" description="Disordered" evidence="1">
    <location>
        <begin position="288"/>
        <end position="354"/>
    </location>
</feature>
<feature type="compositionally biased region" description="Acidic residues" evidence="1">
    <location>
        <begin position="242"/>
        <end position="252"/>
    </location>
</feature>
<dbReference type="InterPro" id="IPR000253">
    <property type="entry name" value="FHA_dom"/>
</dbReference>
<evidence type="ECO:0000313" key="4">
    <source>
        <dbReference type="Proteomes" id="UP000009168"/>
    </source>
</evidence>
<protein>
    <submittedName>
        <fullName evidence="3">FHA domain protein</fullName>
    </submittedName>
</protein>
<feature type="domain" description="FHA" evidence="2">
    <location>
        <begin position="628"/>
        <end position="689"/>
    </location>
</feature>
<feature type="compositionally biased region" description="Basic and acidic residues" evidence="1">
    <location>
        <begin position="338"/>
        <end position="354"/>
    </location>
</feature>